<gene>
    <name evidence="1" type="ORF">BS47DRAFT_1380511</name>
</gene>
<evidence type="ECO:0000313" key="2">
    <source>
        <dbReference type="Proteomes" id="UP000886523"/>
    </source>
</evidence>
<dbReference type="AlphaFoldDB" id="A0A9P6DXG1"/>
<comment type="caution">
    <text evidence="1">The sequence shown here is derived from an EMBL/GenBank/DDBJ whole genome shotgun (WGS) entry which is preliminary data.</text>
</comment>
<dbReference type="OrthoDB" id="3262221at2759"/>
<proteinExistence type="predicted"/>
<dbReference type="EMBL" id="MU128932">
    <property type="protein sequence ID" value="KAF9517402.1"/>
    <property type="molecule type" value="Genomic_DNA"/>
</dbReference>
<evidence type="ECO:0000313" key="1">
    <source>
        <dbReference type="EMBL" id="KAF9517402.1"/>
    </source>
</evidence>
<organism evidence="1 2">
    <name type="scientific">Hydnum rufescens UP504</name>
    <dbReference type="NCBI Taxonomy" id="1448309"/>
    <lineage>
        <taxon>Eukaryota</taxon>
        <taxon>Fungi</taxon>
        <taxon>Dikarya</taxon>
        <taxon>Basidiomycota</taxon>
        <taxon>Agaricomycotina</taxon>
        <taxon>Agaricomycetes</taxon>
        <taxon>Cantharellales</taxon>
        <taxon>Hydnaceae</taxon>
        <taxon>Hydnum</taxon>
    </lineage>
</organism>
<name>A0A9P6DXG1_9AGAM</name>
<sequence length="161" mass="16788">MDRAPSGGVVTDNSAGTSYSQASSAYSHGTAAGSNTVTVVNAKCSQKPGGCMHASRAEALKGGTADQLSILDRGDSRPWGFSYTDVKPPVKVWCMERVMKYCTIKITKGDGHGLLTSADVVVDILESVANESCARGRFCPFPTSEAYGVGVGGTEVCKRAD</sequence>
<accession>A0A9P6DXG1</accession>
<keyword evidence="2" id="KW-1185">Reference proteome</keyword>
<dbReference type="Proteomes" id="UP000886523">
    <property type="component" value="Unassembled WGS sequence"/>
</dbReference>
<reference evidence="1" key="1">
    <citation type="journal article" date="2020" name="Nat. Commun.">
        <title>Large-scale genome sequencing of mycorrhizal fungi provides insights into the early evolution of symbiotic traits.</title>
        <authorList>
            <person name="Miyauchi S."/>
            <person name="Kiss E."/>
            <person name="Kuo A."/>
            <person name="Drula E."/>
            <person name="Kohler A."/>
            <person name="Sanchez-Garcia M."/>
            <person name="Morin E."/>
            <person name="Andreopoulos B."/>
            <person name="Barry K.W."/>
            <person name="Bonito G."/>
            <person name="Buee M."/>
            <person name="Carver A."/>
            <person name="Chen C."/>
            <person name="Cichocki N."/>
            <person name="Clum A."/>
            <person name="Culley D."/>
            <person name="Crous P.W."/>
            <person name="Fauchery L."/>
            <person name="Girlanda M."/>
            <person name="Hayes R.D."/>
            <person name="Keri Z."/>
            <person name="LaButti K."/>
            <person name="Lipzen A."/>
            <person name="Lombard V."/>
            <person name="Magnuson J."/>
            <person name="Maillard F."/>
            <person name="Murat C."/>
            <person name="Nolan M."/>
            <person name="Ohm R.A."/>
            <person name="Pangilinan J."/>
            <person name="Pereira M.F."/>
            <person name="Perotto S."/>
            <person name="Peter M."/>
            <person name="Pfister S."/>
            <person name="Riley R."/>
            <person name="Sitrit Y."/>
            <person name="Stielow J.B."/>
            <person name="Szollosi G."/>
            <person name="Zifcakova L."/>
            <person name="Stursova M."/>
            <person name="Spatafora J.W."/>
            <person name="Tedersoo L."/>
            <person name="Vaario L.M."/>
            <person name="Yamada A."/>
            <person name="Yan M."/>
            <person name="Wang P."/>
            <person name="Xu J."/>
            <person name="Bruns T."/>
            <person name="Baldrian P."/>
            <person name="Vilgalys R."/>
            <person name="Dunand C."/>
            <person name="Henrissat B."/>
            <person name="Grigoriev I.V."/>
            <person name="Hibbett D."/>
            <person name="Nagy L.G."/>
            <person name="Martin F.M."/>
        </authorList>
    </citation>
    <scope>NUCLEOTIDE SEQUENCE</scope>
    <source>
        <strain evidence="1">UP504</strain>
    </source>
</reference>
<protein>
    <submittedName>
        <fullName evidence="1">Uncharacterized protein</fullName>
    </submittedName>
</protein>